<dbReference type="FunFam" id="3.30.70.270:FF:000001">
    <property type="entry name" value="Diguanylate cyclase domain protein"/>
    <property type="match status" value="1"/>
</dbReference>
<dbReference type="Proteomes" id="UP000195440">
    <property type="component" value="Unassembled WGS sequence"/>
</dbReference>
<comment type="cofactor">
    <cofactor evidence="1">
        <name>Mg(2+)</name>
        <dbReference type="ChEBI" id="CHEBI:18420"/>
    </cofactor>
</comment>
<comment type="catalytic activity">
    <reaction evidence="4">
        <text>2 GTP = 3',3'-c-di-GMP + 2 diphosphate</text>
        <dbReference type="Rhea" id="RHEA:24898"/>
        <dbReference type="ChEBI" id="CHEBI:33019"/>
        <dbReference type="ChEBI" id="CHEBI:37565"/>
        <dbReference type="ChEBI" id="CHEBI:58805"/>
        <dbReference type="EC" id="2.7.7.65"/>
    </reaction>
</comment>
<evidence type="ECO:0000256" key="3">
    <source>
        <dbReference type="ARBA" id="ARBA00012528"/>
    </source>
</evidence>
<evidence type="ECO:0000313" key="7">
    <source>
        <dbReference type="EMBL" id="OUM75193.1"/>
    </source>
</evidence>
<dbReference type="PANTHER" id="PTHR45138">
    <property type="entry name" value="REGULATORY COMPONENTS OF SENSORY TRANSDUCTION SYSTEM"/>
    <property type="match status" value="1"/>
</dbReference>
<gene>
    <name evidence="7" type="ORF">AUC60_03055</name>
</gene>
<dbReference type="CDD" id="cd01949">
    <property type="entry name" value="GGDEF"/>
    <property type="match status" value="1"/>
</dbReference>
<dbReference type="Pfam" id="PF00990">
    <property type="entry name" value="GGDEF"/>
    <property type="match status" value="1"/>
</dbReference>
<comment type="caution">
    <text evidence="7">The sequence shown here is derived from an EMBL/GenBank/DDBJ whole genome shotgun (WGS) entry which is preliminary data.</text>
</comment>
<dbReference type="GO" id="GO:0052621">
    <property type="term" value="F:diguanylate cyclase activity"/>
    <property type="evidence" value="ECO:0007669"/>
    <property type="project" value="UniProtKB-EC"/>
</dbReference>
<dbReference type="InterPro" id="IPR029787">
    <property type="entry name" value="Nucleotide_cyclase"/>
</dbReference>
<dbReference type="InterPro" id="IPR054327">
    <property type="entry name" value="His-kinase-like_sensor"/>
</dbReference>
<keyword evidence="5" id="KW-0812">Transmembrane</keyword>
<evidence type="ECO:0000256" key="2">
    <source>
        <dbReference type="ARBA" id="ARBA00004533"/>
    </source>
</evidence>
<evidence type="ECO:0000259" key="6">
    <source>
        <dbReference type="PROSITE" id="PS50887"/>
    </source>
</evidence>
<evidence type="ECO:0000256" key="4">
    <source>
        <dbReference type="ARBA" id="ARBA00034247"/>
    </source>
</evidence>
<dbReference type="PROSITE" id="PS50887">
    <property type="entry name" value="GGDEF"/>
    <property type="match status" value="1"/>
</dbReference>
<name>A0A1Y3PC76_9PSED</name>
<keyword evidence="5" id="KW-0472">Membrane</keyword>
<comment type="subcellular location">
    <subcellularLocation>
        <location evidence="2">Cell inner membrane</location>
    </subcellularLocation>
</comment>
<feature type="transmembrane region" description="Helical" evidence="5">
    <location>
        <begin position="298"/>
        <end position="318"/>
    </location>
</feature>
<dbReference type="InterPro" id="IPR050469">
    <property type="entry name" value="Diguanylate_Cyclase"/>
</dbReference>
<accession>A0A1Y3PC76</accession>
<dbReference type="InterPro" id="IPR000160">
    <property type="entry name" value="GGDEF_dom"/>
</dbReference>
<dbReference type="CDD" id="cd12915">
    <property type="entry name" value="PDC2_DGC_like"/>
    <property type="match status" value="1"/>
</dbReference>
<dbReference type="CDD" id="cd12914">
    <property type="entry name" value="PDC1_DGC_like"/>
    <property type="match status" value="1"/>
</dbReference>
<dbReference type="Gene3D" id="3.30.70.270">
    <property type="match status" value="1"/>
</dbReference>
<dbReference type="Pfam" id="PF22588">
    <property type="entry name" value="dCache_1_like"/>
    <property type="match status" value="1"/>
</dbReference>
<dbReference type="EC" id="2.7.7.65" evidence="3"/>
<dbReference type="SUPFAM" id="SSF55073">
    <property type="entry name" value="Nucleotide cyclase"/>
    <property type="match status" value="1"/>
</dbReference>
<evidence type="ECO:0000313" key="8">
    <source>
        <dbReference type="Proteomes" id="UP000195440"/>
    </source>
</evidence>
<dbReference type="SMART" id="SM00267">
    <property type="entry name" value="GGDEF"/>
    <property type="match status" value="1"/>
</dbReference>
<feature type="domain" description="GGDEF" evidence="6">
    <location>
        <begin position="366"/>
        <end position="500"/>
    </location>
</feature>
<organism evidence="7 8">
    <name type="scientific">Pseudomonas caspiana</name>
    <dbReference type="NCBI Taxonomy" id="1451454"/>
    <lineage>
        <taxon>Bacteria</taxon>
        <taxon>Pseudomonadati</taxon>
        <taxon>Pseudomonadota</taxon>
        <taxon>Gammaproteobacteria</taxon>
        <taxon>Pseudomonadales</taxon>
        <taxon>Pseudomonadaceae</taxon>
        <taxon>Pseudomonas</taxon>
    </lineage>
</organism>
<dbReference type="GO" id="GO:0005886">
    <property type="term" value="C:plasma membrane"/>
    <property type="evidence" value="ECO:0007669"/>
    <property type="project" value="UniProtKB-SubCell"/>
</dbReference>
<feature type="transmembrane region" description="Helical" evidence="5">
    <location>
        <begin position="19"/>
        <end position="40"/>
    </location>
</feature>
<keyword evidence="5" id="KW-1133">Transmembrane helix</keyword>
<dbReference type="AlphaFoldDB" id="A0A1Y3PC76"/>
<evidence type="ECO:0000256" key="5">
    <source>
        <dbReference type="SAM" id="Phobius"/>
    </source>
</evidence>
<dbReference type="RefSeq" id="WP_087264626.1">
    <property type="nucleotide sequence ID" value="NZ_JBJGBV010000005.1"/>
</dbReference>
<dbReference type="GO" id="GO:0043709">
    <property type="term" value="P:cell adhesion involved in single-species biofilm formation"/>
    <property type="evidence" value="ECO:0007669"/>
    <property type="project" value="TreeGrafter"/>
</dbReference>
<dbReference type="GO" id="GO:1902201">
    <property type="term" value="P:negative regulation of bacterial-type flagellum-dependent cell motility"/>
    <property type="evidence" value="ECO:0007669"/>
    <property type="project" value="TreeGrafter"/>
</dbReference>
<reference evidence="7 8" key="1">
    <citation type="journal article" date="2017" name="Syst. Appl. Microbiol.">
        <title>Pseudomonas caspiana sp. nov., a citrus pathogen in the Pseudomonas syringae phylogenetic group.</title>
        <authorList>
            <person name="Busquets A."/>
            <person name="Gomila M."/>
            <person name="Beiki F."/>
            <person name="Mulet M."/>
            <person name="Rahimian H."/>
            <person name="Garcia-Valdes E."/>
            <person name="Lalucat J."/>
        </authorList>
    </citation>
    <scope>NUCLEOTIDE SEQUENCE [LARGE SCALE GENOMIC DNA]</scope>
    <source>
        <strain evidence="7 8">FBF102</strain>
    </source>
</reference>
<evidence type="ECO:0000256" key="1">
    <source>
        <dbReference type="ARBA" id="ARBA00001946"/>
    </source>
</evidence>
<proteinExistence type="predicted"/>
<keyword evidence="8" id="KW-1185">Reference proteome</keyword>
<protein>
    <recommendedName>
        <fullName evidence="3">diguanylate cyclase</fullName>
        <ecNumber evidence="3">2.7.7.65</ecNumber>
    </recommendedName>
</protein>
<dbReference type="InterPro" id="IPR043128">
    <property type="entry name" value="Rev_trsase/Diguanyl_cyclase"/>
</dbReference>
<dbReference type="Gene3D" id="3.30.450.20">
    <property type="entry name" value="PAS domain"/>
    <property type="match status" value="2"/>
</dbReference>
<dbReference type="OrthoDB" id="9812260at2"/>
<dbReference type="PANTHER" id="PTHR45138:SF9">
    <property type="entry name" value="DIGUANYLATE CYCLASE DGCM-RELATED"/>
    <property type="match status" value="1"/>
</dbReference>
<sequence>MIAHHAMQAPHKKWTRPEVFLVCGSVLAIAAIAVIVVSLLMRERRDAHEAAARASSNIVRLIDADVMRNAELYDTSLQGMINAWRMPELQNIPSNLRQLVLFDRSTVARYKGDLLLLDKNGFILADSTSTRPRPYSLADRPHFQEHVNNPSLEMMVGAPFKAHWGFKDWCISFSRRISGVDGSFQGVASAAMRLVYFKQLFRTLDIGPDSNVTLLNTDGVMLARHPEIPGRDVIGESFANSPNFKRILREGNGSFISVSSIDGKERLYTFSHVGNLPLIVVAGLSVKEVYAIWNRNVLLVGVATTVLCFGILWLSLLLRRELRLRHQAEKELNARASTDALTGLANRRRLDEVMKSEWMRSMRTGKPVSLLVIDVDHFKAFNDRHGHYGGDGALRNVATTIANSIRRPGDFVARYGGEEFVAVLGETGLEGAKVIAETIRSAIENLAPYAGDTQPITVSIGIACAQAQLEETIENLFSAADKALYTAKHNGRNRVESAHA</sequence>
<dbReference type="EMBL" id="LOHF01000002">
    <property type="protein sequence ID" value="OUM75193.1"/>
    <property type="molecule type" value="Genomic_DNA"/>
</dbReference>
<dbReference type="NCBIfam" id="TIGR00254">
    <property type="entry name" value="GGDEF"/>
    <property type="match status" value="1"/>
</dbReference>